<gene>
    <name evidence="1" type="ORF">L1987_69111</name>
</gene>
<reference evidence="2" key="1">
    <citation type="journal article" date="2022" name="Mol. Ecol. Resour.">
        <title>The genomes of chicory, endive, great burdock and yacon provide insights into Asteraceae palaeo-polyploidization history and plant inulin production.</title>
        <authorList>
            <person name="Fan W."/>
            <person name="Wang S."/>
            <person name="Wang H."/>
            <person name="Wang A."/>
            <person name="Jiang F."/>
            <person name="Liu H."/>
            <person name="Zhao H."/>
            <person name="Xu D."/>
            <person name="Zhang Y."/>
        </authorList>
    </citation>
    <scope>NUCLEOTIDE SEQUENCE [LARGE SCALE GENOMIC DNA]</scope>
    <source>
        <strain evidence="2">cv. Yunnan</strain>
    </source>
</reference>
<proteinExistence type="predicted"/>
<name>A0ACB9B4R5_9ASTR</name>
<dbReference type="EMBL" id="CM042040">
    <property type="protein sequence ID" value="KAI3717472.1"/>
    <property type="molecule type" value="Genomic_DNA"/>
</dbReference>
<protein>
    <submittedName>
        <fullName evidence="1">Uncharacterized protein</fullName>
    </submittedName>
</protein>
<sequence>MERRPPAVAGGAAVPFLGEAVQANLAMVDAELGFSDTSELIFCDTSICTSCLRYDPYIFVESFEEESMAEIASFCQSYTTKIKVKENDYLREFQFYLPDGLYLHEVNVYVLVDETC</sequence>
<reference evidence="1 2" key="2">
    <citation type="journal article" date="2022" name="Mol. Ecol. Resour.">
        <title>The genomes of chicory, endive, great burdock and yacon provide insights into Asteraceae paleo-polyploidization history and plant inulin production.</title>
        <authorList>
            <person name="Fan W."/>
            <person name="Wang S."/>
            <person name="Wang H."/>
            <person name="Wang A."/>
            <person name="Jiang F."/>
            <person name="Liu H."/>
            <person name="Zhao H."/>
            <person name="Xu D."/>
            <person name="Zhang Y."/>
        </authorList>
    </citation>
    <scope>NUCLEOTIDE SEQUENCE [LARGE SCALE GENOMIC DNA]</scope>
    <source>
        <strain evidence="2">cv. Yunnan</strain>
        <tissue evidence="1">Leaves</tissue>
    </source>
</reference>
<comment type="caution">
    <text evidence="1">The sequence shown here is derived from an EMBL/GenBank/DDBJ whole genome shotgun (WGS) entry which is preliminary data.</text>
</comment>
<dbReference type="Proteomes" id="UP001056120">
    <property type="component" value="Linkage Group LG23"/>
</dbReference>
<organism evidence="1 2">
    <name type="scientific">Smallanthus sonchifolius</name>
    <dbReference type="NCBI Taxonomy" id="185202"/>
    <lineage>
        <taxon>Eukaryota</taxon>
        <taxon>Viridiplantae</taxon>
        <taxon>Streptophyta</taxon>
        <taxon>Embryophyta</taxon>
        <taxon>Tracheophyta</taxon>
        <taxon>Spermatophyta</taxon>
        <taxon>Magnoliopsida</taxon>
        <taxon>eudicotyledons</taxon>
        <taxon>Gunneridae</taxon>
        <taxon>Pentapetalae</taxon>
        <taxon>asterids</taxon>
        <taxon>campanulids</taxon>
        <taxon>Asterales</taxon>
        <taxon>Asteraceae</taxon>
        <taxon>Asteroideae</taxon>
        <taxon>Heliantheae alliance</taxon>
        <taxon>Millerieae</taxon>
        <taxon>Smallanthus</taxon>
    </lineage>
</organism>
<evidence type="ECO:0000313" key="2">
    <source>
        <dbReference type="Proteomes" id="UP001056120"/>
    </source>
</evidence>
<keyword evidence="2" id="KW-1185">Reference proteome</keyword>
<evidence type="ECO:0000313" key="1">
    <source>
        <dbReference type="EMBL" id="KAI3717472.1"/>
    </source>
</evidence>
<accession>A0ACB9B4R5</accession>